<evidence type="ECO:0000313" key="2">
    <source>
        <dbReference type="Proteomes" id="UP000664369"/>
    </source>
</evidence>
<accession>A0ABS3QHV9</accession>
<dbReference type="EMBL" id="JAGETZ010000008">
    <property type="protein sequence ID" value="MBO2010830.1"/>
    <property type="molecule type" value="Genomic_DNA"/>
</dbReference>
<keyword evidence="2" id="KW-1185">Reference proteome</keyword>
<name>A0ABS3QHV9_9BACT</name>
<evidence type="ECO:0000313" key="1">
    <source>
        <dbReference type="EMBL" id="MBO2010830.1"/>
    </source>
</evidence>
<dbReference type="RefSeq" id="WP_208176458.1">
    <property type="nucleotide sequence ID" value="NZ_JAGETZ010000008.1"/>
</dbReference>
<proteinExistence type="predicted"/>
<organism evidence="1 2">
    <name type="scientific">Hymenobacter negativus</name>
    <dbReference type="NCBI Taxonomy" id="2795026"/>
    <lineage>
        <taxon>Bacteria</taxon>
        <taxon>Pseudomonadati</taxon>
        <taxon>Bacteroidota</taxon>
        <taxon>Cytophagia</taxon>
        <taxon>Cytophagales</taxon>
        <taxon>Hymenobacteraceae</taxon>
        <taxon>Hymenobacter</taxon>
    </lineage>
</organism>
<comment type="caution">
    <text evidence="1">The sequence shown here is derived from an EMBL/GenBank/DDBJ whole genome shotgun (WGS) entry which is preliminary data.</text>
</comment>
<gene>
    <name evidence="1" type="ORF">J4E00_17345</name>
</gene>
<dbReference type="Proteomes" id="UP000664369">
    <property type="component" value="Unassembled WGS sequence"/>
</dbReference>
<protein>
    <submittedName>
        <fullName evidence="1">Uncharacterized protein</fullName>
    </submittedName>
</protein>
<sequence>MTRFLAYFLTALLLLQTLGQEVLVVDYQLHKAQITARYCVNKARPQLHCNGKCHLVQQLRKADGGDKKAPAEALTKVKYDVLPTPALVLPMPWRGRPQAEVFPTLVGARCMAGTVLSVFRPPLPLV</sequence>
<reference evidence="1 2" key="1">
    <citation type="submission" date="2021-03" db="EMBL/GenBank/DDBJ databases">
        <authorList>
            <person name="Kim M.K."/>
        </authorList>
    </citation>
    <scope>NUCLEOTIDE SEQUENCE [LARGE SCALE GENOMIC DNA]</scope>
    <source>
        <strain evidence="1 2">BT442</strain>
    </source>
</reference>